<organism evidence="1 2">
    <name type="scientific">Marinoscillum furvescens DSM 4134</name>
    <dbReference type="NCBI Taxonomy" id="1122208"/>
    <lineage>
        <taxon>Bacteria</taxon>
        <taxon>Pseudomonadati</taxon>
        <taxon>Bacteroidota</taxon>
        <taxon>Cytophagia</taxon>
        <taxon>Cytophagales</taxon>
        <taxon>Reichenbachiellaceae</taxon>
        <taxon>Marinoscillum</taxon>
    </lineage>
</organism>
<evidence type="ECO:0000313" key="2">
    <source>
        <dbReference type="Proteomes" id="UP000256779"/>
    </source>
</evidence>
<dbReference type="Proteomes" id="UP000256779">
    <property type="component" value="Unassembled WGS sequence"/>
</dbReference>
<sequence length="59" mass="6866">MDKVLIGKKATIRQYNADPALMDASPKMTEGNRQYNAYITALEFHKFTEELNMTKIHNY</sequence>
<proteinExistence type="predicted"/>
<reference evidence="1 2" key="1">
    <citation type="submission" date="2018-07" db="EMBL/GenBank/DDBJ databases">
        <title>Genomic Encyclopedia of Type Strains, Phase IV (KMG-IV): sequencing the most valuable type-strain genomes for metagenomic binning, comparative biology and taxonomic classification.</title>
        <authorList>
            <person name="Goeker M."/>
        </authorList>
    </citation>
    <scope>NUCLEOTIDE SEQUENCE [LARGE SCALE GENOMIC DNA]</scope>
    <source>
        <strain evidence="1 2">DSM 4134</strain>
    </source>
</reference>
<dbReference type="AlphaFoldDB" id="A0A3D9LH25"/>
<dbReference type="RefSeq" id="WP_147302812.1">
    <property type="nucleotide sequence ID" value="NZ_QREG01000001.1"/>
</dbReference>
<keyword evidence="2" id="KW-1185">Reference proteome</keyword>
<dbReference type="EMBL" id="QREG01000001">
    <property type="protein sequence ID" value="REE05691.1"/>
    <property type="molecule type" value="Genomic_DNA"/>
</dbReference>
<protein>
    <submittedName>
        <fullName evidence="1">Uncharacterized protein</fullName>
    </submittedName>
</protein>
<gene>
    <name evidence="1" type="ORF">C7460_101208</name>
</gene>
<accession>A0A3D9LH25</accession>
<comment type="caution">
    <text evidence="1">The sequence shown here is derived from an EMBL/GenBank/DDBJ whole genome shotgun (WGS) entry which is preliminary data.</text>
</comment>
<evidence type="ECO:0000313" key="1">
    <source>
        <dbReference type="EMBL" id="REE05691.1"/>
    </source>
</evidence>
<name>A0A3D9LH25_MARFU</name>